<dbReference type="InterPro" id="IPR007110">
    <property type="entry name" value="Ig-like_dom"/>
</dbReference>
<dbReference type="SMART" id="SM00409">
    <property type="entry name" value="IG"/>
    <property type="match status" value="2"/>
</dbReference>
<dbReference type="InterPro" id="IPR013106">
    <property type="entry name" value="Ig_V-set"/>
</dbReference>
<dbReference type="AlphaFoldDB" id="A0A443SW68"/>
<protein>
    <submittedName>
        <fullName evidence="2">Nephrin-like protein</fullName>
    </submittedName>
</protein>
<keyword evidence="3" id="KW-1185">Reference proteome</keyword>
<feature type="domain" description="Ig-like" evidence="1">
    <location>
        <begin position="132"/>
        <end position="254"/>
    </location>
</feature>
<comment type="caution">
    <text evidence="2">The sequence shown here is derived from an EMBL/GenBank/DDBJ whole genome shotgun (WGS) entry which is preliminary data.</text>
</comment>
<dbReference type="SUPFAM" id="SSF48726">
    <property type="entry name" value="Immunoglobulin"/>
    <property type="match status" value="2"/>
</dbReference>
<dbReference type="PANTHER" id="PTHR23278:SF19">
    <property type="entry name" value="OBSCURIN"/>
    <property type="match status" value="1"/>
</dbReference>
<dbReference type="Proteomes" id="UP000288716">
    <property type="component" value="Unassembled WGS sequence"/>
</dbReference>
<dbReference type="VEuPathDB" id="VectorBase:LDEU000272"/>
<reference evidence="2 3" key="1">
    <citation type="journal article" date="2018" name="Gigascience">
        <title>Genomes of trombidid mites reveal novel predicted allergens and laterally-transferred genes associated with secondary metabolism.</title>
        <authorList>
            <person name="Dong X."/>
            <person name="Chaisiri K."/>
            <person name="Xia D."/>
            <person name="Armstrong S.D."/>
            <person name="Fang Y."/>
            <person name="Donnelly M.J."/>
            <person name="Kadowaki T."/>
            <person name="McGarry J.W."/>
            <person name="Darby A.C."/>
            <person name="Makepeace B.L."/>
        </authorList>
    </citation>
    <scope>NUCLEOTIDE SEQUENCE [LARGE SCALE GENOMIC DNA]</scope>
    <source>
        <strain evidence="2">UoL-UT</strain>
    </source>
</reference>
<accession>A0A443SW68</accession>
<dbReference type="InterPro" id="IPR013783">
    <property type="entry name" value="Ig-like_fold"/>
</dbReference>
<dbReference type="STRING" id="299467.A0A443SW68"/>
<feature type="domain" description="Ig-like" evidence="1">
    <location>
        <begin position="2"/>
        <end position="121"/>
    </location>
</feature>
<evidence type="ECO:0000313" key="3">
    <source>
        <dbReference type="Proteomes" id="UP000288716"/>
    </source>
</evidence>
<sequence length="308" mass="33753">QPGIKIKTSNRFEDYTALTSFRALVGSRVELPCDVTLPSTDDSISLILWYKNDRKSAPIYSVDARNTPVEKAKHFASDNLKNRVKFDLSFRPAILHIDPVKEDDVGIYLCRVDFKWARTVNTLNNLTVIVPPRQVLIKDEHNNPLHDIVGPFDEGLDVRLVCEAYGGIPSPSLIWLRDGVVIDDSYTLTKINNNGNTTSPSLPLSSSASSLSAVSTLAVNDLLLSNLGRSDLFSVLTCQASNTNLSNPVSTSVSLDINLKPLDVQIVAMENALSAGVKTKVICQSRGSRPAATLNWYLDKEAITSLAR</sequence>
<dbReference type="Pfam" id="PF07686">
    <property type="entry name" value="V-set"/>
    <property type="match status" value="1"/>
</dbReference>
<feature type="domain" description="Ig-like" evidence="1">
    <location>
        <begin position="261"/>
        <end position="308"/>
    </location>
</feature>
<gene>
    <name evidence="2" type="ORF">B4U80_08427</name>
</gene>
<dbReference type="PROSITE" id="PS50835">
    <property type="entry name" value="IG_LIKE"/>
    <property type="match status" value="3"/>
</dbReference>
<dbReference type="Gene3D" id="2.60.40.10">
    <property type="entry name" value="Immunoglobulins"/>
    <property type="match status" value="3"/>
</dbReference>
<dbReference type="InterPro" id="IPR003599">
    <property type="entry name" value="Ig_sub"/>
</dbReference>
<feature type="non-terminal residue" evidence="2">
    <location>
        <position position="1"/>
    </location>
</feature>
<dbReference type="InterPro" id="IPR036179">
    <property type="entry name" value="Ig-like_dom_sf"/>
</dbReference>
<dbReference type="OrthoDB" id="6430706at2759"/>
<name>A0A443SW68_9ACAR</name>
<organism evidence="2 3">
    <name type="scientific">Leptotrombidium deliense</name>
    <dbReference type="NCBI Taxonomy" id="299467"/>
    <lineage>
        <taxon>Eukaryota</taxon>
        <taxon>Metazoa</taxon>
        <taxon>Ecdysozoa</taxon>
        <taxon>Arthropoda</taxon>
        <taxon>Chelicerata</taxon>
        <taxon>Arachnida</taxon>
        <taxon>Acari</taxon>
        <taxon>Acariformes</taxon>
        <taxon>Trombidiformes</taxon>
        <taxon>Prostigmata</taxon>
        <taxon>Anystina</taxon>
        <taxon>Parasitengona</taxon>
        <taxon>Trombiculoidea</taxon>
        <taxon>Trombiculidae</taxon>
        <taxon>Leptotrombidium</taxon>
    </lineage>
</organism>
<evidence type="ECO:0000313" key="2">
    <source>
        <dbReference type="EMBL" id="RWS31768.1"/>
    </source>
</evidence>
<evidence type="ECO:0000259" key="1">
    <source>
        <dbReference type="PROSITE" id="PS50835"/>
    </source>
</evidence>
<dbReference type="EMBL" id="NCKV01000066">
    <property type="protein sequence ID" value="RWS31768.1"/>
    <property type="molecule type" value="Genomic_DNA"/>
</dbReference>
<dbReference type="PANTHER" id="PTHR23278">
    <property type="entry name" value="SIDESTEP PROTEIN"/>
    <property type="match status" value="1"/>
</dbReference>
<feature type="non-terminal residue" evidence="2">
    <location>
        <position position="308"/>
    </location>
</feature>
<proteinExistence type="predicted"/>